<feature type="compositionally biased region" description="Low complexity" evidence="1">
    <location>
        <begin position="389"/>
        <end position="405"/>
    </location>
</feature>
<evidence type="ECO:0000313" key="4">
    <source>
        <dbReference type="EMBL" id="GAA0950017.1"/>
    </source>
</evidence>
<feature type="domain" description="Mammalian cell entry C-terminal" evidence="3">
    <location>
        <begin position="118"/>
        <end position="294"/>
    </location>
</feature>
<dbReference type="EMBL" id="BAAAHH010000009">
    <property type="protein sequence ID" value="GAA0950017.1"/>
    <property type="molecule type" value="Genomic_DNA"/>
</dbReference>
<comment type="caution">
    <text evidence="4">The sequence shown here is derived from an EMBL/GenBank/DDBJ whole genome shotgun (WGS) entry which is preliminary data.</text>
</comment>
<evidence type="ECO:0008006" key="6">
    <source>
        <dbReference type="Google" id="ProtNLM"/>
    </source>
</evidence>
<dbReference type="InterPro" id="IPR024516">
    <property type="entry name" value="Mce_C"/>
</dbReference>
<dbReference type="InterPro" id="IPR005693">
    <property type="entry name" value="Mce"/>
</dbReference>
<dbReference type="PANTHER" id="PTHR33371:SF4">
    <property type="entry name" value="INTERMEMBRANE PHOSPHOLIPID TRANSPORT SYSTEM BINDING PROTEIN MLAD"/>
    <property type="match status" value="1"/>
</dbReference>
<feature type="compositionally biased region" description="Basic and acidic residues" evidence="1">
    <location>
        <begin position="359"/>
        <end position="386"/>
    </location>
</feature>
<keyword evidence="5" id="KW-1185">Reference proteome</keyword>
<name>A0ABN1R070_9ACTN</name>
<accession>A0ABN1R070</accession>
<sequence length="440" mass="46827">MRPRILLNLAVFAAVAVLMFAWAALTLLPIRFGEDLIKVEAEFASSPGLRSGLEVDYLGVPIGSIESVRLRPGRVTVTLLMERGKKVPNTVTARVLRKSAVGEPYVELAPPASDTGTTALRDGDVIPVERTDSTVQYQQLFDSAGRMLRSIDPGDLKTLTHELAAGLDGRGQQLHDTLADLDRLTGTVADQAGVLDALSVQLTSLAGTLSDKRTQLASGMNDLALFTSALSSSSKEIDSLLDNGPNLMQQVNALLEEVRPGLRCVLTAAGTPAPSVFNDTNSKAVQNAMKNLRDVFPDMVADVLERPGNGGTYVRATAVISLAGPVPNPPEYARPLPDPVEPPLYHCRDASTGNGTVQDVKETGQREEKPEEEAARPAGTDPRDVFRTAAPRPAAAPGDQGPADAWLPRIPLAAAALVLLGTAVHTVRRIRSVSGPRRRS</sequence>
<evidence type="ECO:0000259" key="2">
    <source>
        <dbReference type="Pfam" id="PF02470"/>
    </source>
</evidence>
<proteinExistence type="predicted"/>
<dbReference type="Proteomes" id="UP001500665">
    <property type="component" value="Unassembled WGS sequence"/>
</dbReference>
<evidence type="ECO:0000259" key="3">
    <source>
        <dbReference type="Pfam" id="PF11887"/>
    </source>
</evidence>
<evidence type="ECO:0000313" key="5">
    <source>
        <dbReference type="Proteomes" id="UP001500665"/>
    </source>
</evidence>
<dbReference type="Pfam" id="PF11887">
    <property type="entry name" value="Mce4_CUP1"/>
    <property type="match status" value="1"/>
</dbReference>
<reference evidence="4 5" key="1">
    <citation type="journal article" date="2019" name="Int. J. Syst. Evol. Microbiol.">
        <title>The Global Catalogue of Microorganisms (GCM) 10K type strain sequencing project: providing services to taxonomists for standard genome sequencing and annotation.</title>
        <authorList>
            <consortium name="The Broad Institute Genomics Platform"/>
            <consortium name="The Broad Institute Genome Sequencing Center for Infectious Disease"/>
            <person name="Wu L."/>
            <person name="Ma J."/>
        </authorList>
    </citation>
    <scope>NUCLEOTIDE SEQUENCE [LARGE SCALE GENOMIC DNA]</scope>
    <source>
        <strain evidence="4 5">JCM 10696</strain>
    </source>
</reference>
<gene>
    <name evidence="4" type="ORF">GCM10009550_28100</name>
</gene>
<evidence type="ECO:0000256" key="1">
    <source>
        <dbReference type="SAM" id="MobiDB-lite"/>
    </source>
</evidence>
<dbReference type="PANTHER" id="PTHR33371">
    <property type="entry name" value="INTERMEMBRANE PHOSPHOLIPID TRANSPORT SYSTEM BINDING PROTEIN MLAD-RELATED"/>
    <property type="match status" value="1"/>
</dbReference>
<protein>
    <recommendedName>
        <fullName evidence="6">Phospholipid/cholesterol/gamma-HCH transport system substrate-binding protein</fullName>
    </recommendedName>
</protein>
<dbReference type="NCBIfam" id="TIGR00996">
    <property type="entry name" value="Mtu_fam_mce"/>
    <property type="match status" value="1"/>
</dbReference>
<feature type="region of interest" description="Disordered" evidence="1">
    <location>
        <begin position="343"/>
        <end position="405"/>
    </location>
</feature>
<feature type="domain" description="Mce/MlaD" evidence="2">
    <location>
        <begin position="38"/>
        <end position="111"/>
    </location>
</feature>
<dbReference type="InterPro" id="IPR003399">
    <property type="entry name" value="Mce/MlaD"/>
</dbReference>
<dbReference type="InterPro" id="IPR052336">
    <property type="entry name" value="MlaD_Phospholipid_Transporter"/>
</dbReference>
<dbReference type="RefSeq" id="WP_344240690.1">
    <property type="nucleotide sequence ID" value="NZ_BAAAHH010000009.1"/>
</dbReference>
<organism evidence="4 5">
    <name type="scientific">Actinocorallia libanotica</name>
    <dbReference type="NCBI Taxonomy" id="46162"/>
    <lineage>
        <taxon>Bacteria</taxon>
        <taxon>Bacillati</taxon>
        <taxon>Actinomycetota</taxon>
        <taxon>Actinomycetes</taxon>
        <taxon>Streptosporangiales</taxon>
        <taxon>Thermomonosporaceae</taxon>
        <taxon>Actinocorallia</taxon>
    </lineage>
</organism>
<dbReference type="Pfam" id="PF02470">
    <property type="entry name" value="MlaD"/>
    <property type="match status" value="1"/>
</dbReference>